<dbReference type="GO" id="GO:0043190">
    <property type="term" value="C:ATP-binding cassette (ABC) transporter complex"/>
    <property type="evidence" value="ECO:0007669"/>
    <property type="project" value="InterPro"/>
</dbReference>
<dbReference type="AlphaFoldDB" id="A0A0J1H0M1"/>
<dbReference type="Gene3D" id="3.40.190.10">
    <property type="entry name" value="Periplasmic binding protein-like II"/>
    <property type="match status" value="1"/>
</dbReference>
<evidence type="ECO:0000256" key="1">
    <source>
        <dbReference type="ARBA" id="ARBA00005695"/>
    </source>
</evidence>
<keyword evidence="5" id="KW-1185">Reference proteome</keyword>
<dbReference type="InterPro" id="IPR039424">
    <property type="entry name" value="SBP_5"/>
</dbReference>
<dbReference type="Proteomes" id="UP000035909">
    <property type="component" value="Unassembled WGS sequence"/>
</dbReference>
<dbReference type="CDD" id="cd08509">
    <property type="entry name" value="PBP2_TmCBP_oligosaccharides_like"/>
    <property type="match status" value="1"/>
</dbReference>
<gene>
    <name evidence="4" type="ORF">ABT57_21895</name>
</gene>
<evidence type="ECO:0000256" key="2">
    <source>
        <dbReference type="ARBA" id="ARBA00022729"/>
    </source>
</evidence>
<sequence length="563" mass="64805">MVLNLFSTNLLATEPAFKNPSILTLVPEYKDSITANFNPFLKSSMPTTHEFIFEPLVIFNTLQNNKPEYRLATHYALDPDLKGIHFTLRRGVKWSDGKPFTADDVLFSFAIAQKYPELDSHGINQWVQKIEKRSQYEVYFRLKKPNALVAYTLVLLPIVPEHQWRTVTDYVHFTNPVPVGTGPFTEIHALSDSGYLQCANPVYWQASERHIDCLRYPKVTNNDDFITRIASGEFDWTGSFIPDIERHYASLSPDFQYWLPPASNISLMFNFRAQDPKVRAVFNQLAFRRAVSMAIQRQLMIDIATFGQGEPSRFASGMSERFQSWANPLEAERYRPYMTYNPQLAGDLLAQIQVTDQNNDGWRDLPSGKPLELTIMTPRGWTDFNTTALLASEMLREIGLKVSTIETNFNEFAERFSHADYQLALTNYPQGPTPFKYFDMAFNSAYQAPQYPRYAKHYYRDPAIDTLLARFPVAPTAKQRLAIIHELSHITASRQITVPLYNTVQFYQYNTRRFTGWFNKDNPVASPLVWPQAPERLLHVLALRPTATDTETRQAGDEHPVKH</sequence>
<dbReference type="Pfam" id="PF00496">
    <property type="entry name" value="SBP_bac_5"/>
    <property type="match status" value="1"/>
</dbReference>
<protein>
    <submittedName>
        <fullName evidence="4">Peptide ABC transporter substrate-binding protein</fullName>
    </submittedName>
</protein>
<feature type="domain" description="Solute-binding protein family 5" evidence="3">
    <location>
        <begin position="67"/>
        <end position="444"/>
    </location>
</feature>
<comment type="similarity">
    <text evidence="1">Belongs to the bacterial solute-binding protein 5 family.</text>
</comment>
<dbReference type="InterPro" id="IPR000914">
    <property type="entry name" value="SBP_5_dom"/>
</dbReference>
<accession>A0A0J1H0M1</accession>
<dbReference type="GO" id="GO:1904680">
    <property type="term" value="F:peptide transmembrane transporter activity"/>
    <property type="evidence" value="ECO:0007669"/>
    <property type="project" value="TreeGrafter"/>
</dbReference>
<proteinExistence type="inferred from homology"/>
<dbReference type="PATRIC" id="fig|320778.3.peg.4696"/>
<dbReference type="GO" id="GO:0042938">
    <property type="term" value="P:dipeptide transport"/>
    <property type="evidence" value="ECO:0007669"/>
    <property type="project" value="TreeGrafter"/>
</dbReference>
<evidence type="ECO:0000259" key="3">
    <source>
        <dbReference type="Pfam" id="PF00496"/>
    </source>
</evidence>
<organism evidence="4 5">
    <name type="scientific">Photobacterium ganghwense</name>
    <dbReference type="NCBI Taxonomy" id="320778"/>
    <lineage>
        <taxon>Bacteria</taxon>
        <taxon>Pseudomonadati</taxon>
        <taxon>Pseudomonadota</taxon>
        <taxon>Gammaproteobacteria</taxon>
        <taxon>Vibrionales</taxon>
        <taxon>Vibrionaceae</taxon>
        <taxon>Photobacterium</taxon>
    </lineage>
</organism>
<dbReference type="InterPro" id="IPR030678">
    <property type="entry name" value="Peptide/Ni-bd"/>
</dbReference>
<comment type="caution">
    <text evidence="4">The sequence shown here is derived from an EMBL/GenBank/DDBJ whole genome shotgun (WGS) entry which is preliminary data.</text>
</comment>
<keyword evidence="2" id="KW-0732">Signal</keyword>
<dbReference type="PANTHER" id="PTHR30290:SF38">
    <property type="entry name" value="D,D-DIPEPTIDE-BINDING PERIPLASMIC PROTEIN DDPA-RELATED"/>
    <property type="match status" value="1"/>
</dbReference>
<dbReference type="Gene3D" id="3.90.76.10">
    <property type="entry name" value="Dipeptide-binding Protein, Domain 1"/>
    <property type="match status" value="1"/>
</dbReference>
<dbReference type="EMBL" id="LDOU01000026">
    <property type="protein sequence ID" value="KLV05349.1"/>
    <property type="molecule type" value="Genomic_DNA"/>
</dbReference>
<evidence type="ECO:0000313" key="4">
    <source>
        <dbReference type="EMBL" id="KLV05349.1"/>
    </source>
</evidence>
<reference evidence="4 5" key="1">
    <citation type="submission" date="2015-05" db="EMBL/GenBank/DDBJ databases">
        <title>Photobacterium galathea sp. nov.</title>
        <authorList>
            <person name="Machado H."/>
            <person name="Gram L."/>
        </authorList>
    </citation>
    <scope>NUCLEOTIDE SEQUENCE [LARGE SCALE GENOMIC DNA]</scope>
    <source>
        <strain evidence="4 5">DSM 22954</strain>
    </source>
</reference>
<dbReference type="Gene3D" id="3.10.105.10">
    <property type="entry name" value="Dipeptide-binding Protein, Domain 3"/>
    <property type="match status" value="1"/>
</dbReference>
<dbReference type="PIRSF" id="PIRSF002741">
    <property type="entry name" value="MppA"/>
    <property type="match status" value="1"/>
</dbReference>
<evidence type="ECO:0000313" key="5">
    <source>
        <dbReference type="Proteomes" id="UP000035909"/>
    </source>
</evidence>
<dbReference type="SUPFAM" id="SSF53850">
    <property type="entry name" value="Periplasmic binding protein-like II"/>
    <property type="match status" value="1"/>
</dbReference>
<dbReference type="GO" id="GO:0030288">
    <property type="term" value="C:outer membrane-bounded periplasmic space"/>
    <property type="evidence" value="ECO:0007669"/>
    <property type="project" value="TreeGrafter"/>
</dbReference>
<dbReference type="STRING" id="320778.ABT57_21895"/>
<name>A0A0J1H0M1_9GAMM</name>
<dbReference type="PANTHER" id="PTHR30290">
    <property type="entry name" value="PERIPLASMIC BINDING COMPONENT OF ABC TRANSPORTER"/>
    <property type="match status" value="1"/>
</dbReference>